<proteinExistence type="predicted"/>
<gene>
    <name evidence="2" type="ORF">GRI38_01075</name>
</gene>
<protein>
    <submittedName>
        <fullName evidence="2">Glycosyltransferase</fullName>
    </submittedName>
</protein>
<dbReference type="InterPro" id="IPR001296">
    <property type="entry name" value="Glyco_trans_1"/>
</dbReference>
<dbReference type="OrthoDB" id="9790710at2"/>
<accession>A0A844Z9M7</accession>
<dbReference type="RefSeq" id="WP_160681172.1">
    <property type="nucleotide sequence ID" value="NZ_WTYW01000001.1"/>
</dbReference>
<keyword evidence="2" id="KW-0808">Transferase</keyword>
<dbReference type="PANTHER" id="PTHR12526:SF637">
    <property type="entry name" value="GLYCOSYLTRANSFERASE EPSF-RELATED"/>
    <property type="match status" value="1"/>
</dbReference>
<dbReference type="GO" id="GO:0016757">
    <property type="term" value="F:glycosyltransferase activity"/>
    <property type="evidence" value="ECO:0007669"/>
    <property type="project" value="InterPro"/>
</dbReference>
<dbReference type="Proteomes" id="UP000433104">
    <property type="component" value="Unassembled WGS sequence"/>
</dbReference>
<reference evidence="2 3" key="1">
    <citation type="submission" date="2019-12" db="EMBL/GenBank/DDBJ databases">
        <title>Genomic-based taxomic classification of the family Erythrobacteraceae.</title>
        <authorList>
            <person name="Xu L."/>
        </authorList>
    </citation>
    <scope>NUCLEOTIDE SEQUENCE [LARGE SCALE GENOMIC DNA]</scope>
    <source>
        <strain evidence="2 3">MCCC 1A09962</strain>
    </source>
</reference>
<dbReference type="Pfam" id="PF00534">
    <property type="entry name" value="Glycos_transf_1"/>
    <property type="match status" value="1"/>
</dbReference>
<dbReference type="PANTHER" id="PTHR12526">
    <property type="entry name" value="GLYCOSYLTRANSFERASE"/>
    <property type="match status" value="1"/>
</dbReference>
<dbReference type="Gene3D" id="3.40.50.2000">
    <property type="entry name" value="Glycogen Phosphorylase B"/>
    <property type="match status" value="2"/>
</dbReference>
<comment type="caution">
    <text evidence="2">The sequence shown here is derived from an EMBL/GenBank/DDBJ whole genome shotgun (WGS) entry which is preliminary data.</text>
</comment>
<organism evidence="2 3">
    <name type="scientific">Parapontixanthobacter aurantiacus</name>
    <dbReference type="NCBI Taxonomy" id="1463599"/>
    <lineage>
        <taxon>Bacteria</taxon>
        <taxon>Pseudomonadati</taxon>
        <taxon>Pseudomonadota</taxon>
        <taxon>Alphaproteobacteria</taxon>
        <taxon>Sphingomonadales</taxon>
        <taxon>Erythrobacteraceae</taxon>
        <taxon>Parapontixanthobacter</taxon>
    </lineage>
</organism>
<dbReference type="AlphaFoldDB" id="A0A844Z9M7"/>
<evidence type="ECO:0000259" key="1">
    <source>
        <dbReference type="Pfam" id="PF00534"/>
    </source>
</evidence>
<evidence type="ECO:0000313" key="3">
    <source>
        <dbReference type="Proteomes" id="UP000433104"/>
    </source>
</evidence>
<dbReference type="SUPFAM" id="SSF53756">
    <property type="entry name" value="UDP-Glycosyltransferase/glycogen phosphorylase"/>
    <property type="match status" value="1"/>
</dbReference>
<dbReference type="CDD" id="cd03801">
    <property type="entry name" value="GT4_PimA-like"/>
    <property type="match status" value="1"/>
</dbReference>
<keyword evidence="3" id="KW-1185">Reference proteome</keyword>
<dbReference type="EMBL" id="WTYW01000001">
    <property type="protein sequence ID" value="MXO84625.1"/>
    <property type="molecule type" value="Genomic_DNA"/>
</dbReference>
<name>A0A844Z9M7_9SPHN</name>
<evidence type="ECO:0000313" key="2">
    <source>
        <dbReference type="EMBL" id="MXO84625.1"/>
    </source>
</evidence>
<sequence>MSGNFADAFRRFQAGEQQSEATYNEVVRLMHDLANDGFETTIYSYMTPEAKIEEPLQNVKIVSLGARSWDRHDILLDALQQDRSTALIPHFANRELIKACAAQNRNLMIGMASSYNRRNPKAAIERFKLKSVLSDPRIDLVMNHCLPSTEKLAQYGVPREKLVPWNVPLPFSPENFPAKQLREGRPLTMAYAGSISEPKGVGDIISSIAILKSRGIEVELRCAGKGNIDSMRNFAAEKGVGDLVQFLGVIGNRDVVQLFYQSDLVCVPSRHTFPEGFPLVMFEAIASRTPIVCSDHPMFQPILGHGARAEMFKAENPRSLAKAVERAVESPEHYAALSRNADASWRALGGTADWRTLINEWVRNGPESEWIQAHTLAAMPREFAA</sequence>
<feature type="domain" description="Glycosyl transferase family 1" evidence="1">
    <location>
        <begin position="175"/>
        <end position="341"/>
    </location>
</feature>